<evidence type="ECO:0000313" key="4">
    <source>
        <dbReference type="Proteomes" id="UP000182944"/>
    </source>
</evidence>
<keyword evidence="4" id="KW-1185">Reference proteome</keyword>
<dbReference type="RefSeq" id="WP_052176439.1">
    <property type="nucleotide sequence ID" value="NZ_FNNA01000002.1"/>
</dbReference>
<protein>
    <submittedName>
        <fullName evidence="3">NitT/TauT family transport system substrate-binding protein</fullName>
    </submittedName>
</protein>
<dbReference type="AlphaFoldDB" id="A0A1H2YLD4"/>
<evidence type="ECO:0000259" key="2">
    <source>
        <dbReference type="Pfam" id="PF09084"/>
    </source>
</evidence>
<dbReference type="SUPFAM" id="SSF53850">
    <property type="entry name" value="Periplasmic binding protein-like II"/>
    <property type="match status" value="1"/>
</dbReference>
<evidence type="ECO:0000256" key="1">
    <source>
        <dbReference type="SAM" id="SignalP"/>
    </source>
</evidence>
<reference evidence="4" key="1">
    <citation type="submission" date="2016-10" db="EMBL/GenBank/DDBJ databases">
        <authorList>
            <person name="Varghese N."/>
            <person name="Submissions S."/>
        </authorList>
    </citation>
    <scope>NUCLEOTIDE SEQUENCE [LARGE SCALE GENOMIC DNA]</scope>
    <source>
        <strain evidence="4">DSM 29303</strain>
    </source>
</reference>
<dbReference type="STRING" id="1545044.SAMN05444276_102881"/>
<organism evidence="3 4">
    <name type="scientific">Paracoccus sanguinis</name>
    <dbReference type="NCBI Taxonomy" id="1545044"/>
    <lineage>
        <taxon>Bacteria</taxon>
        <taxon>Pseudomonadati</taxon>
        <taxon>Pseudomonadota</taxon>
        <taxon>Alphaproteobacteria</taxon>
        <taxon>Rhodobacterales</taxon>
        <taxon>Paracoccaceae</taxon>
        <taxon>Paracoccus</taxon>
    </lineage>
</organism>
<keyword evidence="1" id="KW-0732">Signal</keyword>
<dbReference type="Pfam" id="PF09084">
    <property type="entry name" value="NMT1"/>
    <property type="match status" value="1"/>
</dbReference>
<accession>A0A1H2YLD4</accession>
<dbReference type="Proteomes" id="UP000182944">
    <property type="component" value="Unassembled WGS sequence"/>
</dbReference>
<feature type="chain" id="PRO_5010212673" evidence="1">
    <location>
        <begin position="28"/>
        <end position="346"/>
    </location>
</feature>
<feature type="domain" description="SsuA/THI5-like" evidence="2">
    <location>
        <begin position="93"/>
        <end position="267"/>
    </location>
</feature>
<evidence type="ECO:0000313" key="3">
    <source>
        <dbReference type="EMBL" id="SDX05339.1"/>
    </source>
</evidence>
<dbReference type="Gene3D" id="3.40.190.10">
    <property type="entry name" value="Periplasmic binding protein-like II"/>
    <property type="match status" value="3"/>
</dbReference>
<dbReference type="PANTHER" id="PTHR30024:SF48">
    <property type="entry name" value="ABC TRANSPORTER SUBSTRATE-BINDING PROTEIN"/>
    <property type="match status" value="1"/>
</dbReference>
<name>A0A1H2YLD4_9RHOB</name>
<sequence>MIPIRHPIRHLARAALATLALALPAAAQTAAPAAAPTAVPAAEQPVLKVGTLENGTVSWELETIKARGLDTANGFKLETLPLAGNPATQVAMQGGEVDSIVSDLLWVAQQRGAGSDFVFLPYSTSVGGLMVAKDSPVQTLADLKGKQVGIAGGPVDKSWLILRAWSMRPGSPTGGEDIGKATTQVFGAPPMIMNALETGEVAAALNFWHFQAKMMAGGARQILDVNDAAKDLGLDPATPLLGYVLRESWIKDHPDAAKGLAKASAEAKRILTTDDAAWEALRPIMKAKDDAQFAALRDGWRAGIPKSQKVDAAAAQKMFGVMAELGGDELTGGLKELPAGLFWSGE</sequence>
<dbReference type="InterPro" id="IPR015168">
    <property type="entry name" value="SsuA/THI5"/>
</dbReference>
<feature type="signal peptide" evidence="1">
    <location>
        <begin position="1"/>
        <end position="27"/>
    </location>
</feature>
<dbReference type="EMBL" id="FNNA01000002">
    <property type="protein sequence ID" value="SDX05339.1"/>
    <property type="molecule type" value="Genomic_DNA"/>
</dbReference>
<gene>
    <name evidence="3" type="ORF">SAMN05444276_102881</name>
</gene>
<dbReference type="OrthoDB" id="5621714at2"/>
<dbReference type="PANTHER" id="PTHR30024">
    <property type="entry name" value="ALIPHATIC SULFONATES-BINDING PROTEIN-RELATED"/>
    <property type="match status" value="1"/>
</dbReference>
<proteinExistence type="predicted"/>